<dbReference type="Gene3D" id="1.10.8.60">
    <property type="match status" value="2"/>
</dbReference>
<dbReference type="InterPro" id="IPR004176">
    <property type="entry name" value="Clp_R_N"/>
</dbReference>
<dbReference type="InterPro" id="IPR041546">
    <property type="entry name" value="ClpA/ClpB_AAA_lid"/>
</dbReference>
<dbReference type="InterPro" id="IPR027417">
    <property type="entry name" value="P-loop_NTPase"/>
</dbReference>
<comment type="similarity">
    <text evidence="1">Belongs to the ClpA/ClpB family.</text>
</comment>
<name>A0A917CZH4_9GAMM</name>
<dbReference type="InterPro" id="IPR050130">
    <property type="entry name" value="ClpA_ClpB"/>
</dbReference>
<comment type="caution">
    <text evidence="9">The sequence shown here is derived from an EMBL/GenBank/DDBJ whole genome shotgun (WGS) entry which is preliminary data.</text>
</comment>
<dbReference type="Gene3D" id="3.40.50.300">
    <property type="entry name" value="P-loop containing nucleotide triphosphate hydrolases"/>
    <property type="match status" value="2"/>
</dbReference>
<dbReference type="RefSeq" id="WP_188365990.1">
    <property type="nucleotide sequence ID" value="NZ_BAABJF010000028.1"/>
</dbReference>
<keyword evidence="4 9" id="KW-0067">ATP-binding</keyword>
<dbReference type="SUPFAM" id="SSF81923">
    <property type="entry name" value="Double Clp-N motif"/>
    <property type="match status" value="1"/>
</dbReference>
<dbReference type="CDD" id="cd00009">
    <property type="entry name" value="AAA"/>
    <property type="match status" value="1"/>
</dbReference>
<dbReference type="InterPro" id="IPR013461">
    <property type="entry name" value="ClpA"/>
</dbReference>
<dbReference type="Pfam" id="PF10431">
    <property type="entry name" value="ClpB_D2-small"/>
    <property type="match status" value="1"/>
</dbReference>
<dbReference type="Pfam" id="PF07724">
    <property type="entry name" value="AAA_2"/>
    <property type="match status" value="1"/>
</dbReference>
<dbReference type="GO" id="GO:0006508">
    <property type="term" value="P:proteolysis"/>
    <property type="evidence" value="ECO:0007669"/>
    <property type="project" value="UniProtKB-KW"/>
</dbReference>
<dbReference type="CDD" id="cd19499">
    <property type="entry name" value="RecA-like_ClpB_Hsp104-like"/>
    <property type="match status" value="1"/>
</dbReference>
<dbReference type="Proteomes" id="UP000605253">
    <property type="component" value="Unassembled WGS sequence"/>
</dbReference>
<evidence type="ECO:0000256" key="5">
    <source>
        <dbReference type="ARBA" id="ARBA00023186"/>
    </source>
</evidence>
<sequence length="755" mass="84113">MLDSQLDQNISEIYTLARQKRHELLTMEHLMLALLKNKQALQVLKMVGADLHLLEQELQVLIAQHVKILPAEADFETQPTLAFRRVIQRAIYSAQSAEVSQVTGDRVLVAMFDESDSHVVYLLNKQGVSRYDVVRSIAHGGFDEVEQPLTEQQDDQGDEADKKKPDSGKSFLINLNKKAQQSKIDPLIGRDQEVERVIQVLMRRSKNNPLLVGEPGVGKTAIAEGLALKIVQGKVPEVMANAQVFALDLGALLAGTKYRGDFEKRLKSVIKYIADIDHAIMFIDEIHTIIGAGAVSGGSLDASNLLKPALSKGSLRCIGATTQDEVRTIFDRDRALARRFQKITITEPSESEAIQILRGLQPYYEDFHEVNYLDEAVTAAVKLSAKHISDKFLPDKAIDVIDEAGAWQRIHGLQEQPITAADARRVVASIAKIPVADLNQQDTDRLKSIKRNLKHVIFGQDEAIEILADTIKMSRAGLNRDHRTVANLLFAGPTGVGKTEVVRQLSHHLGLKLIRFDMSEYMEPHAVSKLIGAPPGYVGHEQGGLLTDKVHQTPHAIVLLDEVEKAHPDIMNILLQVMDNGKLTDSNGRETDFRHVLLVMTTNAGATLHSRSSFGFLEQDHSSDAMQEIKRVFIPEFRNRLDAIVPFANLEVSHIERIVDKLMIELEHQLSDPGIQFKLSAAARSWLVDKGYDREMGARPMQRAIDQHIKKPLVDDILFGDLKNGGLVKIDVDQATLTFEIETDVKQALEKEKAE</sequence>
<feature type="domain" description="Clp R" evidence="8">
    <location>
        <begin position="1"/>
        <end position="148"/>
    </location>
</feature>
<dbReference type="Gene3D" id="1.10.1780.10">
    <property type="entry name" value="Clp, N-terminal domain"/>
    <property type="match status" value="1"/>
</dbReference>
<evidence type="ECO:0000256" key="2">
    <source>
        <dbReference type="ARBA" id="ARBA00022737"/>
    </source>
</evidence>
<organism evidence="9 10">
    <name type="scientific">Marinicella pacifica</name>
    <dbReference type="NCBI Taxonomy" id="1171543"/>
    <lineage>
        <taxon>Bacteria</taxon>
        <taxon>Pseudomonadati</taxon>
        <taxon>Pseudomonadota</taxon>
        <taxon>Gammaproteobacteria</taxon>
        <taxon>Lysobacterales</taxon>
        <taxon>Marinicellaceae</taxon>
        <taxon>Marinicella</taxon>
    </lineage>
</organism>
<dbReference type="PRINTS" id="PR00300">
    <property type="entry name" value="CLPPROTEASEA"/>
</dbReference>
<evidence type="ECO:0000313" key="10">
    <source>
        <dbReference type="Proteomes" id="UP000605253"/>
    </source>
</evidence>
<keyword evidence="2 6" id="KW-0677">Repeat</keyword>
<keyword evidence="9" id="KW-0645">Protease</keyword>
<dbReference type="PROSITE" id="PS51903">
    <property type="entry name" value="CLP_R"/>
    <property type="match status" value="1"/>
</dbReference>
<reference evidence="9" key="1">
    <citation type="journal article" date="2014" name="Int. J. Syst. Evol. Microbiol.">
        <title>Complete genome sequence of Corynebacterium casei LMG S-19264T (=DSM 44701T), isolated from a smear-ripened cheese.</title>
        <authorList>
            <consortium name="US DOE Joint Genome Institute (JGI-PGF)"/>
            <person name="Walter F."/>
            <person name="Albersmeier A."/>
            <person name="Kalinowski J."/>
            <person name="Ruckert C."/>
        </authorList>
    </citation>
    <scope>NUCLEOTIDE SEQUENCE</scope>
    <source>
        <strain evidence="9">CGMCC 1.12181</strain>
    </source>
</reference>
<dbReference type="Pfam" id="PF02861">
    <property type="entry name" value="Clp_N"/>
    <property type="match status" value="1"/>
</dbReference>
<accession>A0A917CZH4</accession>
<evidence type="ECO:0000256" key="6">
    <source>
        <dbReference type="PROSITE-ProRule" id="PRU01251"/>
    </source>
</evidence>
<feature type="region of interest" description="Disordered" evidence="7">
    <location>
        <begin position="144"/>
        <end position="167"/>
    </location>
</feature>
<evidence type="ECO:0000256" key="3">
    <source>
        <dbReference type="ARBA" id="ARBA00022741"/>
    </source>
</evidence>
<evidence type="ECO:0000256" key="4">
    <source>
        <dbReference type="ARBA" id="ARBA00022840"/>
    </source>
</evidence>
<dbReference type="GO" id="GO:0005524">
    <property type="term" value="F:ATP binding"/>
    <property type="evidence" value="ECO:0007669"/>
    <property type="project" value="UniProtKB-KW"/>
</dbReference>
<dbReference type="Pfam" id="PF17871">
    <property type="entry name" value="AAA_lid_9"/>
    <property type="match status" value="1"/>
</dbReference>
<dbReference type="AlphaFoldDB" id="A0A917CZH4"/>
<dbReference type="Pfam" id="PF00004">
    <property type="entry name" value="AAA"/>
    <property type="match status" value="1"/>
</dbReference>
<dbReference type="InterPro" id="IPR003593">
    <property type="entry name" value="AAA+_ATPase"/>
</dbReference>
<dbReference type="PROSITE" id="PS00870">
    <property type="entry name" value="CLPAB_1"/>
    <property type="match status" value="1"/>
</dbReference>
<dbReference type="InterPro" id="IPR019489">
    <property type="entry name" value="Clp_ATPase_C"/>
</dbReference>
<keyword evidence="5" id="KW-0143">Chaperone</keyword>
<evidence type="ECO:0000256" key="1">
    <source>
        <dbReference type="ARBA" id="ARBA00008675"/>
    </source>
</evidence>
<dbReference type="EMBL" id="BMEO01000015">
    <property type="protein sequence ID" value="GGG01900.1"/>
    <property type="molecule type" value="Genomic_DNA"/>
</dbReference>
<dbReference type="SUPFAM" id="SSF52540">
    <property type="entry name" value="P-loop containing nucleoside triphosphate hydrolases"/>
    <property type="match status" value="2"/>
</dbReference>
<keyword evidence="9" id="KW-0378">Hydrolase</keyword>
<reference evidence="9" key="2">
    <citation type="submission" date="2020-09" db="EMBL/GenBank/DDBJ databases">
        <authorList>
            <person name="Sun Q."/>
            <person name="Zhou Y."/>
        </authorList>
    </citation>
    <scope>NUCLEOTIDE SEQUENCE</scope>
    <source>
        <strain evidence="9">CGMCC 1.12181</strain>
    </source>
</reference>
<evidence type="ECO:0000259" key="8">
    <source>
        <dbReference type="PROSITE" id="PS51903"/>
    </source>
</evidence>
<keyword evidence="10" id="KW-1185">Reference proteome</keyword>
<dbReference type="GO" id="GO:0016887">
    <property type="term" value="F:ATP hydrolysis activity"/>
    <property type="evidence" value="ECO:0007669"/>
    <property type="project" value="InterPro"/>
</dbReference>
<dbReference type="InterPro" id="IPR018368">
    <property type="entry name" value="ClpA/B_CS1"/>
</dbReference>
<protein>
    <submittedName>
        <fullName evidence="9">ATP-dependent Clp protease ATP-binding subunit ClpA</fullName>
    </submittedName>
</protein>
<dbReference type="SMART" id="SM00382">
    <property type="entry name" value="AAA"/>
    <property type="match status" value="2"/>
</dbReference>
<evidence type="ECO:0000256" key="7">
    <source>
        <dbReference type="SAM" id="MobiDB-lite"/>
    </source>
</evidence>
<dbReference type="InterPro" id="IPR001270">
    <property type="entry name" value="ClpA/B"/>
</dbReference>
<dbReference type="SMART" id="SM01086">
    <property type="entry name" value="ClpB_D2-small"/>
    <property type="match status" value="1"/>
</dbReference>
<dbReference type="GO" id="GO:0034605">
    <property type="term" value="P:cellular response to heat"/>
    <property type="evidence" value="ECO:0007669"/>
    <property type="project" value="TreeGrafter"/>
</dbReference>
<dbReference type="GO" id="GO:0008233">
    <property type="term" value="F:peptidase activity"/>
    <property type="evidence" value="ECO:0007669"/>
    <property type="project" value="UniProtKB-KW"/>
</dbReference>
<dbReference type="InterPro" id="IPR003959">
    <property type="entry name" value="ATPase_AAA_core"/>
</dbReference>
<proteinExistence type="inferred from homology"/>
<evidence type="ECO:0000313" key="9">
    <source>
        <dbReference type="EMBL" id="GGG01900.1"/>
    </source>
</evidence>
<dbReference type="NCBIfam" id="TIGR02639">
    <property type="entry name" value="ClpA"/>
    <property type="match status" value="1"/>
</dbReference>
<keyword evidence="3" id="KW-0547">Nucleotide-binding</keyword>
<gene>
    <name evidence="9" type="primary">clpA</name>
    <name evidence="9" type="ORF">GCM10011365_23870</name>
</gene>
<dbReference type="GO" id="GO:0005737">
    <property type="term" value="C:cytoplasm"/>
    <property type="evidence" value="ECO:0007669"/>
    <property type="project" value="TreeGrafter"/>
</dbReference>
<dbReference type="PANTHER" id="PTHR11638:SF111">
    <property type="entry name" value="ATP-DEPENDENT CLP PROTEASE ATP-BINDING SUBUNIT CLPA"/>
    <property type="match status" value="1"/>
</dbReference>
<dbReference type="PANTHER" id="PTHR11638">
    <property type="entry name" value="ATP-DEPENDENT CLP PROTEASE"/>
    <property type="match status" value="1"/>
</dbReference>
<dbReference type="GO" id="GO:0043335">
    <property type="term" value="P:protein unfolding"/>
    <property type="evidence" value="ECO:0007669"/>
    <property type="project" value="InterPro"/>
</dbReference>
<dbReference type="InterPro" id="IPR036628">
    <property type="entry name" value="Clp_N_dom_sf"/>
</dbReference>